<accession>F7YTD4</accession>
<evidence type="ECO:0000256" key="1">
    <source>
        <dbReference type="SAM" id="Phobius"/>
    </source>
</evidence>
<evidence type="ECO:0000313" key="2">
    <source>
        <dbReference type="EMBL" id="AEH50112.1"/>
    </source>
</evidence>
<proteinExistence type="predicted"/>
<gene>
    <name evidence="2" type="ORF">Theth_0004</name>
</gene>
<dbReference type="Gene3D" id="1.25.40.10">
    <property type="entry name" value="Tetratricopeptide repeat domain"/>
    <property type="match status" value="1"/>
</dbReference>
<dbReference type="InterPro" id="IPR019734">
    <property type="entry name" value="TPR_rpt"/>
</dbReference>
<protein>
    <submittedName>
        <fullName evidence="2">Tetratricopeptide TPR_3 repeat-containing protein</fullName>
    </submittedName>
</protein>
<dbReference type="HOGENOM" id="CLU_733489_0_0_0"/>
<dbReference type="PATRIC" id="fig|688269.3.peg.4"/>
<dbReference type="AlphaFoldDB" id="F7YTD4"/>
<dbReference type="STRING" id="688269.Theth_0004"/>
<dbReference type="InterPro" id="IPR011990">
    <property type="entry name" value="TPR-like_helical_dom_sf"/>
</dbReference>
<sequence length="372" mass="42863">MDNVLERIVRDLIREGYLSRARTLLSLFAGEYPHLELELEAASGNWKAVMRLYETLDEERKKEYQTLYKTAKDRFKENYSEDVIDALQETERNNFEGAIAVLESLSKLYPELVEVVALKLEIARKKKDRERVRTFEETLRKLDPSHPALVKREKIIKATILEYIILVAVLVSVALSLVGLFRPQFDEKKFAALENKIAAIDSRCEDLDQKLTLTFNELGEVKSQLGNLALLQSELQNTQKLLAKSFEDLKGLFEKQNQELLGKVSSFVRATSASTFPSSGLSIDALRSLWLTGYRLYRERKYDDAFNLLSAVLEALKDKDAYFKDDVAYYMALVAYEAKDFDLAKRLFEDFISNFPNSVYVPHAQYFLKTIK</sequence>
<dbReference type="EMBL" id="CP002351">
    <property type="protein sequence ID" value="AEH50112.1"/>
    <property type="molecule type" value="Genomic_DNA"/>
</dbReference>
<feature type="transmembrane region" description="Helical" evidence="1">
    <location>
        <begin position="160"/>
        <end position="181"/>
    </location>
</feature>
<keyword evidence="1" id="KW-0812">Transmembrane</keyword>
<dbReference type="KEGG" id="tta:Theth_0004"/>
<reference evidence="2 3" key="1">
    <citation type="submission" date="2010-11" db="EMBL/GenBank/DDBJ databases">
        <title>The complete genome of Thermotoga thermarum DSM 5069.</title>
        <authorList>
            <consortium name="US DOE Joint Genome Institute (JGI-PGF)"/>
            <person name="Lucas S."/>
            <person name="Copeland A."/>
            <person name="Lapidus A."/>
            <person name="Bruce D."/>
            <person name="Goodwin L."/>
            <person name="Pitluck S."/>
            <person name="Kyrpides N."/>
            <person name="Mavromatis K."/>
            <person name="Ivanova N."/>
            <person name="Zeytun A."/>
            <person name="Brettin T."/>
            <person name="Detter J.C."/>
            <person name="Tapia R."/>
            <person name="Han C."/>
            <person name="Land M."/>
            <person name="Hauser L."/>
            <person name="Markowitz V."/>
            <person name="Cheng J.-F."/>
            <person name="Hugenholtz P."/>
            <person name="Woyke T."/>
            <person name="Wu D."/>
            <person name="Spring S."/>
            <person name="Schroeder M."/>
            <person name="Brambilla E."/>
            <person name="Klenk H.-P."/>
            <person name="Eisen J.A."/>
        </authorList>
    </citation>
    <scope>NUCLEOTIDE SEQUENCE [LARGE SCALE GENOMIC DNA]</scope>
    <source>
        <strain evidence="2 3">DSM 5069</strain>
    </source>
</reference>
<name>F7YTD4_9THEM</name>
<dbReference type="eggNOG" id="COG1729">
    <property type="taxonomic scope" value="Bacteria"/>
</dbReference>
<dbReference type="Proteomes" id="UP000006804">
    <property type="component" value="Chromosome"/>
</dbReference>
<keyword evidence="3" id="KW-1185">Reference proteome</keyword>
<keyword evidence="1" id="KW-0472">Membrane</keyword>
<dbReference type="RefSeq" id="WP_013931336.1">
    <property type="nucleotide sequence ID" value="NC_015707.1"/>
</dbReference>
<dbReference type="SUPFAM" id="SSF48452">
    <property type="entry name" value="TPR-like"/>
    <property type="match status" value="1"/>
</dbReference>
<dbReference type="OrthoDB" id="36859at2"/>
<keyword evidence="1" id="KW-1133">Transmembrane helix</keyword>
<evidence type="ECO:0000313" key="3">
    <source>
        <dbReference type="Proteomes" id="UP000006804"/>
    </source>
</evidence>
<dbReference type="Pfam" id="PF13174">
    <property type="entry name" value="TPR_6"/>
    <property type="match status" value="1"/>
</dbReference>
<organism evidence="2 3">
    <name type="scientific">Pseudothermotoga thermarum DSM 5069</name>
    <dbReference type="NCBI Taxonomy" id="688269"/>
    <lineage>
        <taxon>Bacteria</taxon>
        <taxon>Thermotogati</taxon>
        <taxon>Thermotogota</taxon>
        <taxon>Thermotogae</taxon>
        <taxon>Thermotogales</taxon>
        <taxon>Thermotogaceae</taxon>
        <taxon>Pseudothermotoga</taxon>
    </lineage>
</organism>